<dbReference type="InterPro" id="IPR028098">
    <property type="entry name" value="Glyco_trans_4-like_N"/>
</dbReference>
<dbReference type="Pfam" id="PF13439">
    <property type="entry name" value="Glyco_transf_4"/>
    <property type="match status" value="1"/>
</dbReference>
<accession>D5H7W0</accession>
<dbReference type="Pfam" id="PF13692">
    <property type="entry name" value="Glyco_trans_1_4"/>
    <property type="match status" value="1"/>
</dbReference>
<dbReference type="GO" id="GO:0016757">
    <property type="term" value="F:glycosyltransferase activity"/>
    <property type="evidence" value="ECO:0007669"/>
    <property type="project" value="UniProtKB-KW"/>
</dbReference>
<dbReference type="SUPFAM" id="SSF53756">
    <property type="entry name" value="UDP-Glycosyltransferase/glycogen phosphorylase"/>
    <property type="match status" value="1"/>
</dbReference>
<feature type="domain" description="Glycosyltransferase subfamily 4-like N-terminal" evidence="1">
    <location>
        <begin position="98"/>
        <end position="254"/>
    </location>
</feature>
<dbReference type="HOGENOM" id="CLU_032377_0_0_10"/>
<gene>
    <name evidence="2" type="primary">rfaG</name>
    <name evidence="2" type="ordered locus">SRM_01194</name>
</gene>
<reference evidence="2 3" key="1">
    <citation type="journal article" date="2010" name="ISME J.">
        <title>Fine-scale evolution: genomic, phenotypic and ecological differentiation in two coexisting Salinibacter ruber strains.</title>
        <authorList>
            <person name="Pena A."/>
            <person name="Teeling H."/>
            <person name="Huerta-Cepas J."/>
            <person name="Santos F."/>
            <person name="Yarza P."/>
            <person name="Brito-Echeverria J."/>
            <person name="Lucio M."/>
            <person name="Schmitt-Kopplin P."/>
            <person name="Meseguer I."/>
            <person name="Schenowitz C."/>
            <person name="Dossat C."/>
            <person name="Barbe V."/>
            <person name="Dopazo J."/>
            <person name="Rossello-Mora R."/>
            <person name="Schuler M."/>
            <person name="Glockner F.O."/>
            <person name="Amann R."/>
            <person name="Gabaldon T."/>
            <person name="Anton J."/>
        </authorList>
    </citation>
    <scope>NUCLEOTIDE SEQUENCE [LARGE SCALE GENOMIC DNA]</scope>
    <source>
        <strain evidence="2 3">M8</strain>
    </source>
</reference>
<evidence type="ECO:0000259" key="1">
    <source>
        <dbReference type="Pfam" id="PF13439"/>
    </source>
</evidence>
<reference evidence="3" key="2">
    <citation type="submission" date="2010-04" db="EMBL/GenBank/DDBJ databases">
        <title>Genome sequence of Salinibacter ruber M8.</title>
        <authorList>
            <consortium name="Genoscope"/>
        </authorList>
    </citation>
    <scope>NUCLEOTIDE SEQUENCE [LARGE SCALE GENOMIC DNA]</scope>
    <source>
        <strain evidence="3">M8</strain>
    </source>
</reference>
<dbReference type="AlphaFoldDB" id="D5H7W0"/>
<dbReference type="EMBL" id="FP565814">
    <property type="protein sequence ID" value="CBH24115.1"/>
    <property type="molecule type" value="Genomic_DNA"/>
</dbReference>
<evidence type="ECO:0000313" key="2">
    <source>
        <dbReference type="EMBL" id="CBH24115.1"/>
    </source>
</evidence>
<keyword evidence="2" id="KW-0328">Glycosyltransferase</keyword>
<dbReference type="Gene3D" id="3.40.50.2000">
    <property type="entry name" value="Glycogen Phosphorylase B"/>
    <property type="match status" value="2"/>
</dbReference>
<dbReference type="KEGG" id="srm:SRM_01194"/>
<protein>
    <submittedName>
        <fullName evidence="2">Glycosyl transferase, group 1</fullName>
        <ecNumber evidence="2">2.4.1.-</ecNumber>
    </submittedName>
</protein>
<dbReference type="PATRIC" id="fig|761659.10.peg.1320"/>
<organism evidence="2 3">
    <name type="scientific">Salinibacter ruber (strain M8)</name>
    <dbReference type="NCBI Taxonomy" id="761659"/>
    <lineage>
        <taxon>Bacteria</taxon>
        <taxon>Pseudomonadati</taxon>
        <taxon>Rhodothermota</taxon>
        <taxon>Rhodothermia</taxon>
        <taxon>Rhodothermales</taxon>
        <taxon>Salinibacteraceae</taxon>
        <taxon>Salinibacter</taxon>
    </lineage>
</organism>
<keyword evidence="2" id="KW-0808">Transferase</keyword>
<dbReference type="EC" id="2.4.1.-" evidence="2"/>
<name>D5H7W0_SALRM</name>
<dbReference type="PANTHER" id="PTHR12526">
    <property type="entry name" value="GLYCOSYLTRANSFERASE"/>
    <property type="match status" value="1"/>
</dbReference>
<proteinExistence type="predicted"/>
<dbReference type="Proteomes" id="UP000000933">
    <property type="component" value="Chromosome"/>
</dbReference>
<evidence type="ECO:0000313" key="3">
    <source>
        <dbReference type="Proteomes" id="UP000000933"/>
    </source>
</evidence>
<sequence>MRPRALCDPSYIVPDRMDRRVLLLSYYFPPAGGPGVQRALKFVKYLPEFGWAPTVLTVREGAFPAHDRSLAADVPAAASVHRTPSLDPHWFYARLAGRSDDEVDVGSVEGQQETGMERLARWIRANLFLPDARVGWVPFSVWRGRQLVAEGDVDAILTTGPPHSTHLAGAALQALTGVPWVADFRDPWTDINYYDELPHTRWARRLDAALERTVLRQARAVTTVSPTWRDLLTGKTGRTAGEAITVVQNGFDVDDLSPGEAAPSTEAFEVTHVGSLYASRNPTGLWRALRRLRDEGVMPALRIRLVGTVDANVRDALRAQGLMDVTELIPYVPHDEAVAYMRRAGLLLLSIESFPQDEGMMTGKIYEYLAAGRPTVGVGPPGGDAAALLRKTEGGRLFGRDDVSGLAQYIRHHYEAWAADTPQRGASPEALDPYRRRAQTERMGAVLSGVCSDE</sequence>